<dbReference type="InterPro" id="IPR011598">
    <property type="entry name" value="bHLH_dom"/>
</dbReference>
<protein>
    <submittedName>
        <fullName evidence="7">Mesoderm posterior protein 2</fullName>
    </submittedName>
</protein>
<dbReference type="Gene3D" id="4.10.280.10">
    <property type="entry name" value="Helix-loop-helix DNA-binding domain"/>
    <property type="match status" value="1"/>
</dbReference>
<gene>
    <name evidence="7" type="primary">Mesp2</name>
    <name evidence="7" type="ORF">Bhyg_10528</name>
</gene>
<evidence type="ECO:0000256" key="3">
    <source>
        <dbReference type="ARBA" id="ARBA00023125"/>
    </source>
</evidence>
<dbReference type="OrthoDB" id="9946827at2759"/>
<keyword evidence="2" id="KW-0805">Transcription regulation</keyword>
<evidence type="ECO:0000256" key="4">
    <source>
        <dbReference type="ARBA" id="ARBA00023163"/>
    </source>
</evidence>
<evidence type="ECO:0000313" key="8">
    <source>
        <dbReference type="Proteomes" id="UP001151699"/>
    </source>
</evidence>
<sequence length="198" mass="22762">MMSSRGISIAQNDEEESKTILEIGLSKQPIDGLSGVVSHYPHYPQPIPMHRSHWMDVPQPEIVPPPYNLSFSNNNHEHKIVRVPNVVWKDRVVQNEKDYKKSACDRERTRMRDMNKAFDQLRSKLPISKPSGKKYSKIECLRIAIGYIKHLQASLEYPAPPQHYYEMSDHYHDPSSPQVWASNAVGPSISAPNLYYIP</sequence>
<keyword evidence="3" id="KW-0238">DNA-binding</keyword>
<name>A0A9Q0MWB5_9DIPT</name>
<evidence type="ECO:0000256" key="2">
    <source>
        <dbReference type="ARBA" id="ARBA00023015"/>
    </source>
</evidence>
<dbReference type="PANTHER" id="PTHR20937">
    <property type="entry name" value="IP14615P"/>
    <property type="match status" value="1"/>
</dbReference>
<dbReference type="FunFam" id="4.10.280.10:FF:000090">
    <property type="entry name" value="Salivary gland-expressed bHLH"/>
    <property type="match status" value="1"/>
</dbReference>
<reference evidence="7" key="1">
    <citation type="submission" date="2022-07" db="EMBL/GenBank/DDBJ databases">
        <authorList>
            <person name="Trinca V."/>
            <person name="Uliana J.V.C."/>
            <person name="Torres T.T."/>
            <person name="Ward R.J."/>
            <person name="Monesi N."/>
        </authorList>
    </citation>
    <scope>NUCLEOTIDE SEQUENCE</scope>
    <source>
        <strain evidence="7">HSMRA1968</strain>
        <tissue evidence="7">Whole embryos</tissue>
    </source>
</reference>
<dbReference type="EMBL" id="WJQU01000003">
    <property type="protein sequence ID" value="KAJ6637797.1"/>
    <property type="molecule type" value="Genomic_DNA"/>
</dbReference>
<keyword evidence="5" id="KW-0539">Nucleus</keyword>
<keyword evidence="1" id="KW-0217">Developmental protein</keyword>
<evidence type="ECO:0000259" key="6">
    <source>
        <dbReference type="PROSITE" id="PS50888"/>
    </source>
</evidence>
<dbReference type="GO" id="GO:0001707">
    <property type="term" value="P:mesoderm formation"/>
    <property type="evidence" value="ECO:0007669"/>
    <property type="project" value="TreeGrafter"/>
</dbReference>
<dbReference type="GO" id="GO:0000981">
    <property type="term" value="F:DNA-binding transcription factor activity, RNA polymerase II-specific"/>
    <property type="evidence" value="ECO:0007669"/>
    <property type="project" value="TreeGrafter"/>
</dbReference>
<evidence type="ECO:0000313" key="7">
    <source>
        <dbReference type="EMBL" id="KAJ6637797.1"/>
    </source>
</evidence>
<accession>A0A9Q0MWB5</accession>
<dbReference type="GO" id="GO:0046983">
    <property type="term" value="F:protein dimerization activity"/>
    <property type="evidence" value="ECO:0007669"/>
    <property type="project" value="InterPro"/>
</dbReference>
<comment type="caution">
    <text evidence="7">The sequence shown here is derived from an EMBL/GenBank/DDBJ whole genome shotgun (WGS) entry which is preliminary data.</text>
</comment>
<dbReference type="Pfam" id="PF00010">
    <property type="entry name" value="HLH"/>
    <property type="match status" value="1"/>
</dbReference>
<dbReference type="PANTHER" id="PTHR20937:SF3">
    <property type="entry name" value="IP14615P"/>
    <property type="match status" value="1"/>
</dbReference>
<proteinExistence type="predicted"/>
<dbReference type="InterPro" id="IPR040259">
    <property type="entry name" value="Mesogenin/MesP"/>
</dbReference>
<dbReference type="GO" id="GO:0005634">
    <property type="term" value="C:nucleus"/>
    <property type="evidence" value="ECO:0007669"/>
    <property type="project" value="TreeGrafter"/>
</dbReference>
<evidence type="ECO:0000256" key="1">
    <source>
        <dbReference type="ARBA" id="ARBA00022473"/>
    </source>
</evidence>
<dbReference type="SUPFAM" id="SSF47459">
    <property type="entry name" value="HLH, helix-loop-helix DNA-binding domain"/>
    <property type="match status" value="1"/>
</dbReference>
<feature type="domain" description="BHLH" evidence="6">
    <location>
        <begin position="98"/>
        <end position="151"/>
    </location>
</feature>
<keyword evidence="8" id="KW-1185">Reference proteome</keyword>
<dbReference type="InterPro" id="IPR036638">
    <property type="entry name" value="HLH_DNA-bd_sf"/>
</dbReference>
<dbReference type="Proteomes" id="UP001151699">
    <property type="component" value="Chromosome X"/>
</dbReference>
<organism evidence="7 8">
    <name type="scientific">Pseudolycoriella hygida</name>
    <dbReference type="NCBI Taxonomy" id="35572"/>
    <lineage>
        <taxon>Eukaryota</taxon>
        <taxon>Metazoa</taxon>
        <taxon>Ecdysozoa</taxon>
        <taxon>Arthropoda</taxon>
        <taxon>Hexapoda</taxon>
        <taxon>Insecta</taxon>
        <taxon>Pterygota</taxon>
        <taxon>Neoptera</taxon>
        <taxon>Endopterygota</taxon>
        <taxon>Diptera</taxon>
        <taxon>Nematocera</taxon>
        <taxon>Sciaroidea</taxon>
        <taxon>Sciaridae</taxon>
        <taxon>Pseudolycoriella</taxon>
    </lineage>
</organism>
<dbReference type="GO" id="GO:0000978">
    <property type="term" value="F:RNA polymerase II cis-regulatory region sequence-specific DNA binding"/>
    <property type="evidence" value="ECO:0007669"/>
    <property type="project" value="TreeGrafter"/>
</dbReference>
<evidence type="ECO:0000256" key="5">
    <source>
        <dbReference type="ARBA" id="ARBA00023242"/>
    </source>
</evidence>
<dbReference type="PROSITE" id="PS50888">
    <property type="entry name" value="BHLH"/>
    <property type="match status" value="1"/>
</dbReference>
<dbReference type="SMART" id="SM00353">
    <property type="entry name" value="HLH"/>
    <property type="match status" value="1"/>
</dbReference>
<dbReference type="AlphaFoldDB" id="A0A9Q0MWB5"/>
<keyword evidence="4" id="KW-0804">Transcription</keyword>
<dbReference type="CDD" id="cd11390">
    <property type="entry name" value="bHLH_TS"/>
    <property type="match status" value="1"/>
</dbReference>